<accession>A0AAW0FQY7</accession>
<evidence type="ECO:0000313" key="3">
    <source>
        <dbReference type="Proteomes" id="UP001385951"/>
    </source>
</evidence>
<gene>
    <name evidence="2" type="ORF">QCA50_015039</name>
</gene>
<sequence length="299" mass="34396">MHPLDPPNAVAANAFESVTFVDIAKHSVSGESPNVDFERGQPQPNEEFILTGPICKGRPAPLRRPSELPEPGTLKLQLSLGRKLGSGRVARVYEATVDYANSSPELQQMILPPLAVKVSRRYDARHLAKEAYYYDEMECLHGSVIPRYYGFYQTEIPPDLELRPWKRDSVRSKSKRTPRPTKLSILIMERLGGLMPLGEDLPDDLEDELNSLYSNLCTLGVDHDDIRYYNILKAPPSDSLLPSLPSPLTQRTYEWRLIDFNKACKSNNVQSCFENYYWTYLHRLLYNLPWNDIWEPWHF</sequence>
<dbReference type="InterPro" id="IPR011009">
    <property type="entry name" value="Kinase-like_dom_sf"/>
</dbReference>
<name>A0AAW0FQY7_9APHY</name>
<organism evidence="2 3">
    <name type="scientific">Cerrena zonata</name>
    <dbReference type="NCBI Taxonomy" id="2478898"/>
    <lineage>
        <taxon>Eukaryota</taxon>
        <taxon>Fungi</taxon>
        <taxon>Dikarya</taxon>
        <taxon>Basidiomycota</taxon>
        <taxon>Agaricomycotina</taxon>
        <taxon>Agaricomycetes</taxon>
        <taxon>Polyporales</taxon>
        <taxon>Cerrenaceae</taxon>
        <taxon>Cerrena</taxon>
    </lineage>
</organism>
<reference evidence="2 3" key="1">
    <citation type="submission" date="2022-09" db="EMBL/GenBank/DDBJ databases">
        <authorList>
            <person name="Palmer J.M."/>
        </authorList>
    </citation>
    <scope>NUCLEOTIDE SEQUENCE [LARGE SCALE GENOMIC DNA]</scope>
    <source>
        <strain evidence="2 3">DSM 7382</strain>
    </source>
</reference>
<protein>
    <recommendedName>
        <fullName evidence="1">Protein kinase domain-containing protein</fullName>
    </recommendedName>
</protein>
<dbReference type="InterPro" id="IPR000719">
    <property type="entry name" value="Prot_kinase_dom"/>
</dbReference>
<dbReference type="PROSITE" id="PS50011">
    <property type="entry name" value="PROTEIN_KINASE_DOM"/>
    <property type="match status" value="1"/>
</dbReference>
<feature type="domain" description="Protein kinase" evidence="1">
    <location>
        <begin position="78"/>
        <end position="299"/>
    </location>
</feature>
<dbReference type="GO" id="GO:0005524">
    <property type="term" value="F:ATP binding"/>
    <property type="evidence" value="ECO:0007669"/>
    <property type="project" value="InterPro"/>
</dbReference>
<evidence type="ECO:0000259" key="1">
    <source>
        <dbReference type="PROSITE" id="PS50011"/>
    </source>
</evidence>
<dbReference type="EMBL" id="JASBNA010000039">
    <property type="protein sequence ID" value="KAK7681692.1"/>
    <property type="molecule type" value="Genomic_DNA"/>
</dbReference>
<dbReference type="SUPFAM" id="SSF56112">
    <property type="entry name" value="Protein kinase-like (PK-like)"/>
    <property type="match status" value="1"/>
</dbReference>
<proteinExistence type="predicted"/>
<dbReference type="GO" id="GO:0004672">
    <property type="term" value="F:protein kinase activity"/>
    <property type="evidence" value="ECO:0007669"/>
    <property type="project" value="InterPro"/>
</dbReference>
<dbReference type="Proteomes" id="UP001385951">
    <property type="component" value="Unassembled WGS sequence"/>
</dbReference>
<dbReference type="AlphaFoldDB" id="A0AAW0FQY7"/>
<evidence type="ECO:0000313" key="2">
    <source>
        <dbReference type="EMBL" id="KAK7681692.1"/>
    </source>
</evidence>
<comment type="caution">
    <text evidence="2">The sequence shown here is derived from an EMBL/GenBank/DDBJ whole genome shotgun (WGS) entry which is preliminary data.</text>
</comment>
<keyword evidence="3" id="KW-1185">Reference proteome</keyword>